<name>A0A9W6CF52_9FIRM</name>
<dbReference type="AlphaFoldDB" id="A0A9W6CF52"/>
<evidence type="ECO:0000313" key="2">
    <source>
        <dbReference type="Proteomes" id="UP001145094"/>
    </source>
</evidence>
<evidence type="ECO:0000313" key="1">
    <source>
        <dbReference type="EMBL" id="GLG90147.1"/>
    </source>
</evidence>
<evidence type="ECO:0008006" key="3">
    <source>
        <dbReference type="Google" id="ProtNLM"/>
    </source>
</evidence>
<reference evidence="1" key="1">
    <citation type="submission" date="2022-11" db="EMBL/GenBank/DDBJ databases">
        <title>Draft genome sequence of Sellimonas catena strain 18CBH55.</title>
        <authorList>
            <person name="Hisatomi A."/>
            <person name="Ohkuma M."/>
            <person name="Sakamoto M."/>
        </authorList>
    </citation>
    <scope>NUCLEOTIDE SEQUENCE</scope>
    <source>
        <strain evidence="1">18CBH55</strain>
    </source>
</reference>
<reference evidence="1" key="2">
    <citation type="submission" date="2022-11" db="EMBL/GenBank/DDBJ databases">
        <title>Draft genome sequence of Sellimonas catena strain 18CBH55.</title>
        <authorList>
            <person name="Atsushi H."/>
            <person name="Moriya O."/>
            <person name="Mitsuo S."/>
        </authorList>
    </citation>
    <scope>NUCLEOTIDE SEQUENCE</scope>
    <source>
        <strain evidence="1">18CBH55</strain>
    </source>
</reference>
<proteinExistence type="predicted"/>
<organism evidence="1 2">
    <name type="scientific">Sellimonas catena</name>
    <dbReference type="NCBI Taxonomy" id="2994035"/>
    <lineage>
        <taxon>Bacteria</taxon>
        <taxon>Bacillati</taxon>
        <taxon>Bacillota</taxon>
        <taxon>Clostridia</taxon>
        <taxon>Lachnospirales</taxon>
        <taxon>Lachnospiraceae</taxon>
        <taxon>Sellimonas</taxon>
    </lineage>
</organism>
<dbReference type="EMBL" id="BSCH01000009">
    <property type="protein sequence ID" value="GLG90147.1"/>
    <property type="molecule type" value="Genomic_DNA"/>
</dbReference>
<accession>A0A9W6CF52</accession>
<sequence length="351" mass="39779">MIRVEKKVISNLTKCYSIAPLFYKGKEHFLVAAEKVDKCLLFDMEGNQEEVVWEEPGGVMTMVQVPGTDGQFLATHKFYSPNDSKEAKIVKVTPDGNGNWEVKTLVDLPFVHRFDILERGGVRYLIACALKSGYEYKDDWRFPGKVYVAVLPEDLSGFDEEHQLELTVLKDNMLKNHGYYRVEDGGVQTSVISCDNGIYQFVPPADPDSEWEIRTLTTDAASDAVMVDFDGDGVKEIAAIAPFHGEKIRFYKKVDGAYQMVYEFGEDCEFLHSIYGGTLCGKPAFVTGHRKGNRDLMAFFYNREKGSYEVEYIDHDCGSANVYHYVKDGKDMLVSTNREIDEVALYTITEE</sequence>
<dbReference type="RefSeq" id="WP_330680217.1">
    <property type="nucleotide sequence ID" value="NZ_BSCH01000009.1"/>
</dbReference>
<comment type="caution">
    <text evidence="1">The sequence shown here is derived from an EMBL/GenBank/DDBJ whole genome shotgun (WGS) entry which is preliminary data.</text>
</comment>
<protein>
    <recommendedName>
        <fullName evidence="3">FG-GAP repeat protein</fullName>
    </recommendedName>
</protein>
<reference evidence="1" key="3">
    <citation type="journal article" date="2023" name="Int. J. Syst. Evol. Microbiol.">
        <title>Sellimonas catena sp. nov., isolated from human faeces.</title>
        <authorList>
            <person name="Hisatomi A."/>
            <person name="Ohkuma M."/>
            <person name="Sakamoto M."/>
        </authorList>
    </citation>
    <scope>NUCLEOTIDE SEQUENCE</scope>
    <source>
        <strain evidence="1">18CBH55</strain>
    </source>
</reference>
<gene>
    <name evidence="1" type="ORF">Selli2_15740</name>
</gene>
<dbReference type="Proteomes" id="UP001145094">
    <property type="component" value="Unassembled WGS sequence"/>
</dbReference>